<evidence type="ECO:0000313" key="1">
    <source>
        <dbReference type="EMBL" id="GII51612.1"/>
    </source>
</evidence>
<organism evidence="1 2">
    <name type="scientific">Planotetraspora thailandica</name>
    <dbReference type="NCBI Taxonomy" id="487172"/>
    <lineage>
        <taxon>Bacteria</taxon>
        <taxon>Bacillati</taxon>
        <taxon>Actinomycetota</taxon>
        <taxon>Actinomycetes</taxon>
        <taxon>Streptosporangiales</taxon>
        <taxon>Streptosporangiaceae</taxon>
        <taxon>Planotetraspora</taxon>
    </lineage>
</organism>
<protein>
    <submittedName>
        <fullName evidence="1">Uncharacterized protein</fullName>
    </submittedName>
</protein>
<comment type="caution">
    <text evidence="1">The sequence shown here is derived from an EMBL/GenBank/DDBJ whole genome shotgun (WGS) entry which is preliminary data.</text>
</comment>
<evidence type="ECO:0000313" key="2">
    <source>
        <dbReference type="Proteomes" id="UP000605992"/>
    </source>
</evidence>
<sequence length="100" mass="10537">MLVGTLRLVFAQRPCRRDQVAGHQVGQIVGQGPEARAGLAVQFVRRDVSLKLGKLLPLEWLFGLAVPAAAAFTGLPAERPRPAAIATVPSVAEGARSTIT</sequence>
<accession>A0A8J3UXE3</accession>
<dbReference type="EMBL" id="BOOR01000002">
    <property type="protein sequence ID" value="GII51612.1"/>
    <property type="molecule type" value="Genomic_DNA"/>
</dbReference>
<name>A0A8J3UXE3_9ACTN</name>
<gene>
    <name evidence="1" type="ORF">Pth03_00010</name>
</gene>
<dbReference type="AlphaFoldDB" id="A0A8J3UXE3"/>
<proteinExistence type="predicted"/>
<dbReference type="Proteomes" id="UP000605992">
    <property type="component" value="Unassembled WGS sequence"/>
</dbReference>
<keyword evidence="2" id="KW-1185">Reference proteome</keyword>
<reference evidence="1" key="1">
    <citation type="submission" date="2021-01" db="EMBL/GenBank/DDBJ databases">
        <title>Whole genome shotgun sequence of Planotetraspora thailandica NBRC 104271.</title>
        <authorList>
            <person name="Komaki H."/>
            <person name="Tamura T."/>
        </authorList>
    </citation>
    <scope>NUCLEOTIDE SEQUENCE</scope>
    <source>
        <strain evidence="1">NBRC 104271</strain>
    </source>
</reference>